<comment type="similarity">
    <text evidence="2">Belongs to the VirD4/TraG family.</text>
</comment>
<gene>
    <name evidence="10" type="ORF">ATY41_06945</name>
</gene>
<feature type="transmembrane region" description="Helical" evidence="8">
    <location>
        <begin position="183"/>
        <end position="205"/>
    </location>
</feature>
<accession>A0A1E2SN80</accession>
<dbReference type="NCBIfam" id="NF045973">
    <property type="entry name" value="conju_CD1115"/>
    <property type="match status" value="1"/>
</dbReference>
<dbReference type="EMBL" id="LNZG01000002">
    <property type="protein sequence ID" value="ODA91118.1"/>
    <property type="molecule type" value="Genomic_DNA"/>
</dbReference>
<keyword evidence="5 8" id="KW-1133">Transmembrane helix</keyword>
<evidence type="ECO:0000313" key="10">
    <source>
        <dbReference type="EMBL" id="ODA91118.1"/>
    </source>
</evidence>
<dbReference type="Pfam" id="PF05257">
    <property type="entry name" value="CHAP"/>
    <property type="match status" value="1"/>
</dbReference>
<dbReference type="GO" id="GO:0005886">
    <property type="term" value="C:plasma membrane"/>
    <property type="evidence" value="ECO:0007669"/>
    <property type="project" value="UniProtKB-SubCell"/>
</dbReference>
<evidence type="ECO:0000256" key="1">
    <source>
        <dbReference type="ARBA" id="ARBA00004651"/>
    </source>
</evidence>
<proteinExistence type="inferred from homology"/>
<dbReference type="Pfam" id="PF02534">
    <property type="entry name" value="T4SS-DNA_transf"/>
    <property type="match status" value="1"/>
</dbReference>
<keyword evidence="4 8" id="KW-0812">Transmembrane</keyword>
<dbReference type="InterPro" id="IPR027417">
    <property type="entry name" value="P-loop_NTPase"/>
</dbReference>
<evidence type="ECO:0000313" key="11">
    <source>
        <dbReference type="Proteomes" id="UP000094426"/>
    </source>
</evidence>
<dbReference type="Proteomes" id="UP000094426">
    <property type="component" value="Unassembled WGS sequence"/>
</dbReference>
<feature type="compositionally biased region" description="Basic residues" evidence="7">
    <location>
        <begin position="79"/>
        <end position="94"/>
    </location>
</feature>
<feature type="domain" description="Peptidase C51" evidence="9">
    <location>
        <begin position="223"/>
        <end position="367"/>
    </location>
</feature>
<dbReference type="InterPro" id="IPR007921">
    <property type="entry name" value="CHAP_dom"/>
</dbReference>
<protein>
    <recommendedName>
        <fullName evidence="9">Peptidase C51 domain-containing protein</fullName>
    </recommendedName>
</protein>
<evidence type="ECO:0000256" key="7">
    <source>
        <dbReference type="SAM" id="MobiDB-lite"/>
    </source>
</evidence>
<name>A0A1E2SN80_LEIXY</name>
<dbReference type="InterPro" id="IPR051539">
    <property type="entry name" value="T4SS-coupling_protein"/>
</dbReference>
<keyword evidence="3" id="KW-1003">Cell membrane</keyword>
<reference evidence="10 11" key="1">
    <citation type="submission" date="2015-11" db="EMBL/GenBank/DDBJ databases">
        <authorList>
            <person name="Zhang Y."/>
            <person name="Guo Z."/>
        </authorList>
    </citation>
    <scope>NUCLEOTIDE SEQUENCE [LARGE SCALE GENOMIC DNA]</scope>
    <source>
        <strain evidence="11">gdw1</strain>
    </source>
</reference>
<dbReference type="PANTHER" id="PTHR37937:SF1">
    <property type="entry name" value="CONJUGATIVE TRANSFER: DNA TRANSPORT"/>
    <property type="match status" value="1"/>
</dbReference>
<dbReference type="RefSeq" id="WP_050737840.1">
    <property type="nucleotide sequence ID" value="NZ_LNZG01000002.1"/>
</dbReference>
<evidence type="ECO:0000256" key="6">
    <source>
        <dbReference type="ARBA" id="ARBA00023136"/>
    </source>
</evidence>
<dbReference type="Gene3D" id="3.90.1720.10">
    <property type="entry name" value="endopeptidase domain like (from Nostoc punctiforme)"/>
    <property type="match status" value="1"/>
</dbReference>
<keyword evidence="6 8" id="KW-0472">Membrane</keyword>
<feature type="region of interest" description="Disordered" evidence="7">
    <location>
        <begin position="1"/>
        <end position="112"/>
    </location>
</feature>
<evidence type="ECO:0000256" key="3">
    <source>
        <dbReference type="ARBA" id="ARBA00022475"/>
    </source>
</evidence>
<dbReference type="SUPFAM" id="SSF52540">
    <property type="entry name" value="P-loop containing nucleoside triphosphate hydrolases"/>
    <property type="match status" value="1"/>
</dbReference>
<dbReference type="PANTHER" id="PTHR37937">
    <property type="entry name" value="CONJUGATIVE TRANSFER: DNA TRANSPORT"/>
    <property type="match status" value="1"/>
</dbReference>
<dbReference type="InterPro" id="IPR003688">
    <property type="entry name" value="TraG/VirD4"/>
</dbReference>
<evidence type="ECO:0000256" key="5">
    <source>
        <dbReference type="ARBA" id="ARBA00022989"/>
    </source>
</evidence>
<evidence type="ECO:0000259" key="9">
    <source>
        <dbReference type="PROSITE" id="PS50911"/>
    </source>
</evidence>
<organism evidence="10 11">
    <name type="scientific">Leifsonia xyli subsp. xyli</name>
    <dbReference type="NCBI Taxonomy" id="59736"/>
    <lineage>
        <taxon>Bacteria</taxon>
        <taxon>Bacillati</taxon>
        <taxon>Actinomycetota</taxon>
        <taxon>Actinomycetes</taxon>
        <taxon>Micrococcales</taxon>
        <taxon>Microbacteriaceae</taxon>
        <taxon>Leifsonia</taxon>
    </lineage>
</organism>
<sequence length="706" mass="75852">MKDLRRQDVGHAATDHLGRLSLSRRSQRLIGDARAGTSGKPPALPSAAKTFGKTVTYGSKAAGAGARAAREDEDPQERAHHRPGAPRGVGRRLIPKTSETKKSLVAGARDGRASIRTQRHGAGAVRGALTAGRKQAKTAQFVRSAGATASRTAVVAGRAAAAAGNTARAVAAAAASVIGSTPILAAATVVIVAAMVALVAVAWLLPAAQQAQGTGEDSGSFAMADDYPYKGMYSEDDMSPLGYAYGNCTDFVAWRINRDAGGGAAPWKLTWKDLTPQGGNGADWGNIGNLPGWTYTRRPVPGDVISIRRAGVLGSSTSAVGHVGYVGAVDGSGTVTIENYGHGRYFLTAAFLAQLDDPETGLAQLTETIIANTTGEKDNGGDGFWERAERALLTALTAYVWATTAHTGSTEPNLPGVLDLQKGMQGSEENKDEMTSETDLRFAAAREIVAEWHSNPNPDDDPAVMKVLDFACRQYRIYEQGPAETRMSVVISLGVRLALLDMHDVRTILTTDDLAIDRIGYERTALFLQIPDTHHIFKFISAMFWQTLFSLTVYQADHEKTGHLPELLHMFLDEFANIGKIPAFEQVMATIRSRGISASIIMQSRSQGKTLFGDAWAGVENNCDTKLFLGGDEEQTTKWVSQLLGYQTIVTSEYSESRGSHGSWSKSMRVTKRELMMPDEIGRLPDDEAILKIRGMNPFRSKKLAV</sequence>
<dbReference type="PROSITE" id="PS50911">
    <property type="entry name" value="CHAP"/>
    <property type="match status" value="1"/>
</dbReference>
<evidence type="ECO:0000256" key="4">
    <source>
        <dbReference type="ARBA" id="ARBA00022692"/>
    </source>
</evidence>
<dbReference type="CDD" id="cd01127">
    <property type="entry name" value="TrwB_TraG_TraD_VirD4"/>
    <property type="match status" value="1"/>
</dbReference>
<dbReference type="Gene3D" id="3.40.50.300">
    <property type="entry name" value="P-loop containing nucleotide triphosphate hydrolases"/>
    <property type="match status" value="1"/>
</dbReference>
<dbReference type="AlphaFoldDB" id="A0A1E2SN80"/>
<evidence type="ECO:0000256" key="8">
    <source>
        <dbReference type="SAM" id="Phobius"/>
    </source>
</evidence>
<comment type="caution">
    <text evidence="10">The sequence shown here is derived from an EMBL/GenBank/DDBJ whole genome shotgun (WGS) entry which is preliminary data.</text>
</comment>
<dbReference type="OrthoDB" id="5496837at2"/>
<evidence type="ECO:0000256" key="2">
    <source>
        <dbReference type="ARBA" id="ARBA00008806"/>
    </source>
</evidence>
<feature type="compositionally biased region" description="Basic and acidic residues" evidence="7">
    <location>
        <begin position="1"/>
        <end position="18"/>
    </location>
</feature>
<comment type="subcellular location">
    <subcellularLocation>
        <location evidence="1">Cell membrane</location>
        <topology evidence="1">Multi-pass membrane protein</topology>
    </subcellularLocation>
</comment>